<feature type="domain" description="J" evidence="1">
    <location>
        <begin position="12"/>
        <end position="76"/>
    </location>
</feature>
<dbReference type="CDD" id="cd06257">
    <property type="entry name" value="DnaJ"/>
    <property type="match status" value="1"/>
</dbReference>
<dbReference type="OMA" id="RAHQPHY"/>
<evidence type="ECO:0000259" key="1">
    <source>
        <dbReference type="PROSITE" id="PS50076"/>
    </source>
</evidence>
<protein>
    <submittedName>
        <fullName evidence="2">DNA-J chaperone, putative</fullName>
    </submittedName>
</protein>
<dbReference type="Proteomes" id="UP000051952">
    <property type="component" value="Unassembled WGS sequence"/>
</dbReference>
<accession>A0A0S4IL99</accession>
<dbReference type="PANTHER" id="PTHR24074">
    <property type="entry name" value="CO-CHAPERONE PROTEIN DJLA"/>
    <property type="match status" value="1"/>
</dbReference>
<dbReference type="InterPro" id="IPR050817">
    <property type="entry name" value="DjlA_DnaK_co-chaperone"/>
</dbReference>
<dbReference type="AlphaFoldDB" id="A0A0S4IL99"/>
<dbReference type="Gene3D" id="1.10.287.110">
    <property type="entry name" value="DnaJ domain"/>
    <property type="match status" value="1"/>
</dbReference>
<gene>
    <name evidence="2" type="ORF">BSAL_60430</name>
</gene>
<dbReference type="PROSITE" id="PS50076">
    <property type="entry name" value="DNAJ_2"/>
    <property type="match status" value="1"/>
</dbReference>
<dbReference type="EMBL" id="CYKH01000274">
    <property type="protein sequence ID" value="CUF23573.1"/>
    <property type="molecule type" value="Genomic_DNA"/>
</dbReference>
<sequence length="320" mass="35874">MFRIGCVLRAKDPFKVLGLTRSATKAQVKAKFRELAKQHHPDAAHGDSTRMEEINRAHNLLLKEGAFERLHLSGNGRPAAGSAGVGSADIGSSTRNYAAPFARDESVGDSEDYTKISALDSETERVTPGGKYMYQNRDTGMWVTLDKPLVRANQPRYRSFSEQAAASGELQEELRRRRDEQEKMQNAKTAFERTVEGLNDGSNLPTRNKYGLMFAAAFTLMTAYFVTQKGFEYNRHKRIRYDYYHELNTTRASDDELYERRKNEVETLIAAAALVVAAAARRRVLDGIVTEGDAPRDLAAQDYYAAIIPPKKHFEVVSGN</sequence>
<dbReference type="OrthoDB" id="10250354at2759"/>
<evidence type="ECO:0000313" key="2">
    <source>
        <dbReference type="EMBL" id="CUF23573.1"/>
    </source>
</evidence>
<reference evidence="3" key="1">
    <citation type="submission" date="2015-09" db="EMBL/GenBank/DDBJ databases">
        <authorList>
            <consortium name="Pathogen Informatics"/>
        </authorList>
    </citation>
    <scope>NUCLEOTIDE SEQUENCE [LARGE SCALE GENOMIC DNA]</scope>
    <source>
        <strain evidence="3">Lake Konstanz</strain>
    </source>
</reference>
<dbReference type="VEuPathDB" id="TriTrypDB:BSAL_60430"/>
<name>A0A0S4IL99_BODSA</name>
<dbReference type="SUPFAM" id="SSF46565">
    <property type="entry name" value="Chaperone J-domain"/>
    <property type="match status" value="1"/>
</dbReference>
<evidence type="ECO:0000313" key="3">
    <source>
        <dbReference type="Proteomes" id="UP000051952"/>
    </source>
</evidence>
<dbReference type="InterPro" id="IPR036869">
    <property type="entry name" value="J_dom_sf"/>
</dbReference>
<dbReference type="PRINTS" id="PR00625">
    <property type="entry name" value="JDOMAIN"/>
</dbReference>
<dbReference type="SMART" id="SM00271">
    <property type="entry name" value="DnaJ"/>
    <property type="match status" value="1"/>
</dbReference>
<organism evidence="2 3">
    <name type="scientific">Bodo saltans</name>
    <name type="common">Flagellated protozoan</name>
    <dbReference type="NCBI Taxonomy" id="75058"/>
    <lineage>
        <taxon>Eukaryota</taxon>
        <taxon>Discoba</taxon>
        <taxon>Euglenozoa</taxon>
        <taxon>Kinetoplastea</taxon>
        <taxon>Metakinetoplastina</taxon>
        <taxon>Eubodonida</taxon>
        <taxon>Bodonidae</taxon>
        <taxon>Bodo</taxon>
    </lineage>
</organism>
<dbReference type="InterPro" id="IPR001623">
    <property type="entry name" value="DnaJ_domain"/>
</dbReference>
<keyword evidence="3" id="KW-1185">Reference proteome</keyword>
<dbReference type="Pfam" id="PF00226">
    <property type="entry name" value="DnaJ"/>
    <property type="match status" value="1"/>
</dbReference>
<proteinExistence type="predicted"/>